<sequence>MRDLAGALFSILSFAPINLMISEKWRDLLFAQENGLRERGVTATIQRGIVTFVIGDGDKKVTVGFGRTSERFGLEEMKIVFEGNDHFIDQGRTFSARHLFAEILNKGLV</sequence>
<name>A0A0G0VBJ3_9BACT</name>
<organism evidence="1 2">
    <name type="scientific">Candidatus Uhrbacteria bacterium GW2011_GWF2_41_16</name>
    <dbReference type="NCBI Taxonomy" id="1618997"/>
    <lineage>
        <taxon>Bacteria</taxon>
        <taxon>Candidatus Uhriibacteriota</taxon>
    </lineage>
</organism>
<protein>
    <submittedName>
        <fullName evidence="1">Uncharacterized protein</fullName>
    </submittedName>
</protein>
<accession>A0A0G0VBJ3</accession>
<evidence type="ECO:0000313" key="1">
    <source>
        <dbReference type="EMBL" id="KKR98259.1"/>
    </source>
</evidence>
<reference evidence="1 2" key="1">
    <citation type="journal article" date="2015" name="Nature">
        <title>rRNA introns, odd ribosomes, and small enigmatic genomes across a large radiation of phyla.</title>
        <authorList>
            <person name="Brown C.T."/>
            <person name="Hug L.A."/>
            <person name="Thomas B.C."/>
            <person name="Sharon I."/>
            <person name="Castelle C.J."/>
            <person name="Singh A."/>
            <person name="Wilkins M.J."/>
            <person name="Williams K.H."/>
            <person name="Banfield J.F."/>
        </authorList>
    </citation>
    <scope>NUCLEOTIDE SEQUENCE [LARGE SCALE GENOMIC DNA]</scope>
</reference>
<proteinExistence type="predicted"/>
<comment type="caution">
    <text evidence="1">The sequence shown here is derived from an EMBL/GenBank/DDBJ whole genome shotgun (WGS) entry which is preliminary data.</text>
</comment>
<dbReference type="EMBL" id="LCAU01000004">
    <property type="protein sequence ID" value="KKR98259.1"/>
    <property type="molecule type" value="Genomic_DNA"/>
</dbReference>
<dbReference type="AlphaFoldDB" id="A0A0G0VBJ3"/>
<dbReference type="Proteomes" id="UP000034746">
    <property type="component" value="Unassembled WGS sequence"/>
</dbReference>
<gene>
    <name evidence="1" type="ORF">UU48_C0004G0052</name>
</gene>
<evidence type="ECO:0000313" key="2">
    <source>
        <dbReference type="Proteomes" id="UP000034746"/>
    </source>
</evidence>